<feature type="region of interest" description="Disordered" evidence="1">
    <location>
        <begin position="84"/>
        <end position="118"/>
    </location>
</feature>
<organism evidence="2 3">
    <name type="scientific">Solanum verrucosum</name>
    <dbReference type="NCBI Taxonomy" id="315347"/>
    <lineage>
        <taxon>Eukaryota</taxon>
        <taxon>Viridiplantae</taxon>
        <taxon>Streptophyta</taxon>
        <taxon>Embryophyta</taxon>
        <taxon>Tracheophyta</taxon>
        <taxon>Spermatophyta</taxon>
        <taxon>Magnoliopsida</taxon>
        <taxon>eudicotyledons</taxon>
        <taxon>Gunneridae</taxon>
        <taxon>Pentapetalae</taxon>
        <taxon>asterids</taxon>
        <taxon>lamiids</taxon>
        <taxon>Solanales</taxon>
        <taxon>Solanaceae</taxon>
        <taxon>Solanoideae</taxon>
        <taxon>Solaneae</taxon>
        <taxon>Solanum</taxon>
    </lineage>
</organism>
<name>A0AAF0U9H8_SOLVR</name>
<evidence type="ECO:0000313" key="2">
    <source>
        <dbReference type="EMBL" id="WMV41802.1"/>
    </source>
</evidence>
<keyword evidence="3" id="KW-1185">Reference proteome</keyword>
<dbReference type="AlphaFoldDB" id="A0AAF0U9H8"/>
<sequence>MAMRDKQSQTSLSFTVLITELFWWARVPMVEKMDVEVTPTSSTDIRRIEAGYMQDEADRMRAAPVDTSLEVNVDLLLTKAIMPPQASAPTDTSVPSTSASPSSTVEPPPPFSIATGAS</sequence>
<gene>
    <name evidence="2" type="ORF">MTR67_035187</name>
</gene>
<evidence type="ECO:0008006" key="4">
    <source>
        <dbReference type="Google" id="ProtNLM"/>
    </source>
</evidence>
<dbReference type="EMBL" id="CP133619">
    <property type="protein sequence ID" value="WMV41802.1"/>
    <property type="molecule type" value="Genomic_DNA"/>
</dbReference>
<evidence type="ECO:0000313" key="3">
    <source>
        <dbReference type="Proteomes" id="UP001234989"/>
    </source>
</evidence>
<evidence type="ECO:0000256" key="1">
    <source>
        <dbReference type="SAM" id="MobiDB-lite"/>
    </source>
</evidence>
<proteinExistence type="predicted"/>
<protein>
    <recommendedName>
        <fullName evidence="4">Integrase core domain containing protein</fullName>
    </recommendedName>
</protein>
<reference evidence="2" key="1">
    <citation type="submission" date="2023-08" db="EMBL/GenBank/DDBJ databases">
        <title>A de novo genome assembly of Solanum verrucosum Schlechtendal, a Mexican diploid species geographically isolated from the other diploid A-genome species in potato relatives.</title>
        <authorList>
            <person name="Hosaka K."/>
        </authorList>
    </citation>
    <scope>NUCLEOTIDE SEQUENCE</scope>
    <source>
        <tissue evidence="2">Young leaves</tissue>
    </source>
</reference>
<feature type="compositionally biased region" description="Low complexity" evidence="1">
    <location>
        <begin position="87"/>
        <end position="105"/>
    </location>
</feature>
<accession>A0AAF0U9H8</accession>
<dbReference type="Proteomes" id="UP001234989">
    <property type="component" value="Chromosome 8"/>
</dbReference>